<dbReference type="InterPro" id="IPR004515">
    <property type="entry name" value="Phosphoheptose_Isoase"/>
</dbReference>
<dbReference type="HAMAP" id="MF_00067">
    <property type="entry name" value="GmhA"/>
    <property type="match status" value="1"/>
</dbReference>
<dbReference type="InterPro" id="IPR035461">
    <property type="entry name" value="GmhA/DiaA"/>
</dbReference>
<feature type="binding site" evidence="9">
    <location>
        <position position="64"/>
    </location>
    <ligand>
        <name>Zn(2+)</name>
        <dbReference type="ChEBI" id="CHEBI:29105"/>
    </ligand>
</feature>
<comment type="similarity">
    <text evidence="3 9">Belongs to the SIS family. GmhA subfamily.</text>
</comment>
<dbReference type="GO" id="GO:0008270">
    <property type="term" value="F:zinc ion binding"/>
    <property type="evidence" value="ECO:0007669"/>
    <property type="project" value="UniProtKB-UniRule"/>
</dbReference>
<dbReference type="Proteomes" id="UP000030700">
    <property type="component" value="Unassembled WGS sequence"/>
</dbReference>
<dbReference type="GO" id="GO:0005975">
    <property type="term" value="P:carbohydrate metabolic process"/>
    <property type="evidence" value="ECO:0007669"/>
    <property type="project" value="UniProtKB-UniRule"/>
</dbReference>
<dbReference type="EC" id="5.3.1.28" evidence="9"/>
<dbReference type="InterPro" id="IPR050099">
    <property type="entry name" value="SIS_GmhA/DiaA_subfam"/>
</dbReference>
<evidence type="ECO:0000256" key="5">
    <source>
        <dbReference type="ARBA" id="ARBA00022723"/>
    </source>
</evidence>
<organism evidence="11 12">
    <name type="scientific">Candidatus Moduliflexus flocculans</name>
    <dbReference type="NCBI Taxonomy" id="1499966"/>
    <lineage>
        <taxon>Bacteria</taxon>
        <taxon>Candidatus Moduliflexota</taxon>
        <taxon>Candidatus Moduliflexia</taxon>
        <taxon>Candidatus Moduliflexales</taxon>
        <taxon>Candidatus Moduliflexaceae</taxon>
    </lineage>
</organism>
<dbReference type="CDD" id="cd05006">
    <property type="entry name" value="SIS_GmhA"/>
    <property type="match status" value="1"/>
</dbReference>
<feature type="binding site" evidence="9">
    <location>
        <begin position="121"/>
        <end position="123"/>
    </location>
    <ligand>
        <name>substrate</name>
    </ligand>
</feature>
<feature type="binding site" evidence="9">
    <location>
        <position position="173"/>
    </location>
    <ligand>
        <name>substrate</name>
    </ligand>
</feature>
<feature type="binding site" evidence="9">
    <location>
        <position position="181"/>
    </location>
    <ligand>
        <name>Zn(2+)</name>
        <dbReference type="ChEBI" id="CHEBI:29105"/>
    </ligand>
</feature>
<feature type="binding site" evidence="9">
    <location>
        <position position="60"/>
    </location>
    <ligand>
        <name>Zn(2+)</name>
        <dbReference type="ChEBI" id="CHEBI:29105"/>
    </ligand>
</feature>
<comment type="pathway">
    <text evidence="9">Carbohydrate biosynthesis; D-glycero-D-manno-heptose 7-phosphate biosynthesis; D-glycero-alpha-D-manno-heptose 7-phosphate and D-glycero-beta-D-manno-heptose 7-phosphate from sedoheptulose 7-phosphate: step 1/1.</text>
</comment>
<feature type="binding site" evidence="9">
    <location>
        <begin position="95"/>
        <end position="96"/>
    </location>
    <ligand>
        <name>substrate</name>
    </ligand>
</feature>
<keyword evidence="6 9" id="KW-0862">Zinc</keyword>
<keyword evidence="12" id="KW-1185">Reference proteome</keyword>
<comment type="miscellaneous">
    <text evidence="9">The reaction produces a racemic mixture of D-glycero-alpha-D-manno-heptose 7-phosphate and D-glycero-beta-D-manno-heptose 7-phosphate.</text>
</comment>
<gene>
    <name evidence="9" type="primary">gmhA</name>
    <name evidence="11" type="ORF">U14_05506</name>
</gene>
<evidence type="ECO:0000256" key="8">
    <source>
        <dbReference type="ARBA" id="ARBA00023277"/>
    </source>
</evidence>
<keyword evidence="5 9" id="KW-0479">Metal-binding</keyword>
<feature type="binding site" evidence="9">
    <location>
        <position position="173"/>
    </location>
    <ligand>
        <name>Zn(2+)</name>
        <dbReference type="ChEBI" id="CHEBI:29105"/>
    </ligand>
</feature>
<keyword evidence="4 9" id="KW-0963">Cytoplasm</keyword>
<dbReference type="HOGENOM" id="CLU_080999_4_0_0"/>
<dbReference type="GO" id="GO:0008968">
    <property type="term" value="F:D-sedoheptulose 7-phosphate isomerase activity"/>
    <property type="evidence" value="ECO:0007669"/>
    <property type="project" value="UniProtKB-UniRule"/>
</dbReference>
<evidence type="ECO:0000256" key="2">
    <source>
        <dbReference type="ARBA" id="ARBA00004496"/>
    </source>
</evidence>
<protein>
    <recommendedName>
        <fullName evidence="9">Phosphoheptose isomerase</fullName>
        <ecNumber evidence="9">5.3.1.28</ecNumber>
    </recommendedName>
    <alternativeName>
        <fullName evidence="9">Sedoheptulose 7-phosphate isomerase</fullName>
    </alternativeName>
</protein>
<evidence type="ECO:0000256" key="4">
    <source>
        <dbReference type="ARBA" id="ARBA00022490"/>
    </source>
</evidence>
<evidence type="ECO:0000256" key="6">
    <source>
        <dbReference type="ARBA" id="ARBA00022833"/>
    </source>
</evidence>
<evidence type="ECO:0000256" key="7">
    <source>
        <dbReference type="ARBA" id="ARBA00023235"/>
    </source>
</evidence>
<dbReference type="PANTHER" id="PTHR30390">
    <property type="entry name" value="SEDOHEPTULOSE 7-PHOSPHATE ISOMERASE / DNAA INITIATOR-ASSOCIATING FACTOR FOR REPLICATION INITIATION"/>
    <property type="match status" value="1"/>
</dbReference>
<evidence type="ECO:0000256" key="9">
    <source>
        <dbReference type="HAMAP-Rule" id="MF_00067"/>
    </source>
</evidence>
<evidence type="ECO:0000313" key="11">
    <source>
        <dbReference type="EMBL" id="GAK54227.1"/>
    </source>
</evidence>
<dbReference type="SUPFAM" id="SSF53697">
    <property type="entry name" value="SIS domain"/>
    <property type="match status" value="1"/>
</dbReference>
<evidence type="ECO:0000259" key="10">
    <source>
        <dbReference type="PROSITE" id="PS51464"/>
    </source>
</evidence>
<dbReference type="InterPro" id="IPR001347">
    <property type="entry name" value="SIS_dom"/>
</dbReference>
<feature type="binding site" evidence="9">
    <location>
        <begin position="51"/>
        <end position="53"/>
    </location>
    <ligand>
        <name>substrate</name>
    </ligand>
</feature>
<reference evidence="11 12" key="1">
    <citation type="journal article" date="2015" name="PeerJ">
        <title>First genomic representation of candidate bacterial phylum KSB3 points to enhanced environmental sensing as a trigger of wastewater bulking.</title>
        <authorList>
            <person name="Sekiguchi Y."/>
            <person name="Ohashi A."/>
            <person name="Parks D.H."/>
            <person name="Yamauchi T."/>
            <person name="Tyson G.W."/>
            <person name="Hugenholtz P."/>
        </authorList>
    </citation>
    <scope>NUCLEOTIDE SEQUENCE [LARGE SCALE GENOMIC DNA]</scope>
</reference>
<evidence type="ECO:0000256" key="1">
    <source>
        <dbReference type="ARBA" id="ARBA00000348"/>
    </source>
</evidence>
<dbReference type="GO" id="GO:2001061">
    <property type="term" value="P:D-glycero-D-manno-heptose 7-phosphate biosynthetic process"/>
    <property type="evidence" value="ECO:0007669"/>
    <property type="project" value="UniProtKB-UniPathway"/>
</dbReference>
<dbReference type="InterPro" id="IPR046348">
    <property type="entry name" value="SIS_dom_sf"/>
</dbReference>
<comment type="function">
    <text evidence="9">Catalyzes the isomerization of sedoheptulose 7-phosphate in D-glycero-D-manno-heptose 7-phosphate.</text>
</comment>
<dbReference type="UniPathway" id="UPA00041">
    <property type="reaction ID" value="UER00436"/>
</dbReference>
<comment type="cofactor">
    <cofactor evidence="9">
        <name>Zn(2+)</name>
        <dbReference type="ChEBI" id="CHEBI:29105"/>
    </cofactor>
    <text evidence="9">Binds 1 zinc ion per subunit.</text>
</comment>
<accession>A0A081BS46</accession>
<comment type="subcellular location">
    <subcellularLocation>
        <location evidence="2 9">Cytoplasm</location>
    </subcellularLocation>
</comment>
<comment type="catalytic activity">
    <reaction evidence="1 9">
        <text>2 D-sedoheptulose 7-phosphate = D-glycero-alpha-D-manno-heptose 7-phosphate + D-glycero-beta-D-manno-heptose 7-phosphate</text>
        <dbReference type="Rhea" id="RHEA:27489"/>
        <dbReference type="ChEBI" id="CHEBI:57483"/>
        <dbReference type="ChEBI" id="CHEBI:60203"/>
        <dbReference type="ChEBI" id="CHEBI:60204"/>
        <dbReference type="EC" id="5.3.1.28"/>
    </reaction>
</comment>
<sequence length="195" mass="21221">MKTVNETFEQQLANHQRAIESVCRQKPTLETMAQWMIDALHQGGRIYLIGNGGSAADSQHIAAELISRLRPGRERPALPAVALTTDTSILTAIGNDYDFKLGFRRQVEGLVREGDILWALSTSGNSENVLLAAEEARKRGAKVVGFAGRTGGRLAGASDLCLCVDGETSDRIQEGHQVAYHLICDIIERAFCGRT</sequence>
<feature type="binding site" evidence="9">
    <location>
        <position position="64"/>
    </location>
    <ligand>
        <name>substrate</name>
    </ligand>
</feature>
<dbReference type="PROSITE" id="PS51464">
    <property type="entry name" value="SIS"/>
    <property type="match status" value="1"/>
</dbReference>
<dbReference type="GO" id="GO:0005737">
    <property type="term" value="C:cytoplasm"/>
    <property type="evidence" value="ECO:0007669"/>
    <property type="project" value="UniProtKB-SubCell"/>
</dbReference>
<dbReference type="EMBL" id="DF820461">
    <property type="protein sequence ID" value="GAK54227.1"/>
    <property type="molecule type" value="Genomic_DNA"/>
</dbReference>
<proteinExistence type="inferred from homology"/>
<feature type="binding site" evidence="9">
    <location>
        <position position="126"/>
    </location>
    <ligand>
        <name>substrate</name>
    </ligand>
</feature>
<dbReference type="Pfam" id="PF13580">
    <property type="entry name" value="SIS_2"/>
    <property type="match status" value="1"/>
</dbReference>
<evidence type="ECO:0000313" key="12">
    <source>
        <dbReference type="Proteomes" id="UP000030700"/>
    </source>
</evidence>
<dbReference type="Gene3D" id="3.40.50.10490">
    <property type="entry name" value="Glucose-6-phosphate isomerase like protein, domain 1"/>
    <property type="match status" value="1"/>
</dbReference>
<dbReference type="AlphaFoldDB" id="A0A081BS46"/>
<keyword evidence="7 9" id="KW-0413">Isomerase</keyword>
<dbReference type="PANTHER" id="PTHR30390:SF6">
    <property type="entry name" value="DNAA INITIATOR-ASSOCIATING PROTEIN DIAA"/>
    <property type="match status" value="1"/>
</dbReference>
<name>A0A081BS46_9BACT</name>
<keyword evidence="8 9" id="KW-0119">Carbohydrate metabolism</keyword>
<feature type="domain" description="SIS" evidence="10">
    <location>
        <begin position="36"/>
        <end position="195"/>
    </location>
</feature>
<evidence type="ECO:0000256" key="3">
    <source>
        <dbReference type="ARBA" id="ARBA00009894"/>
    </source>
</evidence>
<dbReference type="STRING" id="1499966.U14_05506"/>
<dbReference type="GO" id="GO:0097367">
    <property type="term" value="F:carbohydrate derivative binding"/>
    <property type="evidence" value="ECO:0007669"/>
    <property type="project" value="InterPro"/>
</dbReference>